<organism evidence="18 19">
    <name type="scientific">Eptatretus burgeri</name>
    <name type="common">Inshore hagfish</name>
    <dbReference type="NCBI Taxonomy" id="7764"/>
    <lineage>
        <taxon>Eukaryota</taxon>
        <taxon>Metazoa</taxon>
        <taxon>Chordata</taxon>
        <taxon>Craniata</taxon>
        <taxon>Vertebrata</taxon>
        <taxon>Cyclostomata</taxon>
        <taxon>Myxini</taxon>
        <taxon>Myxiniformes</taxon>
        <taxon>Myxinidae</taxon>
        <taxon>Eptatretinae</taxon>
        <taxon>Eptatretus</taxon>
    </lineage>
</organism>
<feature type="compositionally biased region" description="Acidic residues" evidence="16">
    <location>
        <begin position="431"/>
        <end position="454"/>
    </location>
</feature>
<evidence type="ECO:0000256" key="14">
    <source>
        <dbReference type="ARBA" id="ARBA00079562"/>
    </source>
</evidence>
<keyword evidence="6" id="KW-0694">RNA-binding</keyword>
<dbReference type="Ensembl" id="ENSEBUT00000027899.1">
    <property type="protein sequence ID" value="ENSEBUP00000027323.1"/>
    <property type="gene ID" value="ENSEBUG00000016748.1"/>
</dbReference>
<dbReference type="GeneTree" id="ENSGT00940000153892"/>
<keyword evidence="19" id="KW-1185">Reference proteome</keyword>
<evidence type="ECO:0000256" key="15">
    <source>
        <dbReference type="SAM" id="Coils"/>
    </source>
</evidence>
<dbReference type="Pfam" id="PF01805">
    <property type="entry name" value="Surp"/>
    <property type="match status" value="2"/>
</dbReference>
<keyword evidence="5" id="KW-0677">Repeat</keyword>
<feature type="region of interest" description="Disordered" evidence="16">
    <location>
        <begin position="488"/>
        <end position="513"/>
    </location>
</feature>
<evidence type="ECO:0000259" key="17">
    <source>
        <dbReference type="PROSITE" id="PS50128"/>
    </source>
</evidence>
<dbReference type="PANTHER" id="PTHR13161">
    <property type="entry name" value="SPLICING FACTOR SUPPRESSOR OF WHITE APRICOT"/>
    <property type="match status" value="1"/>
</dbReference>
<feature type="coiled-coil region" evidence="15">
    <location>
        <begin position="574"/>
        <end position="609"/>
    </location>
</feature>
<dbReference type="GO" id="GO:0003723">
    <property type="term" value="F:RNA binding"/>
    <property type="evidence" value="ECO:0007669"/>
    <property type="project" value="UniProtKB-KW"/>
</dbReference>
<keyword evidence="7" id="KW-0007">Acetylation</keyword>
<keyword evidence="15" id="KW-0175">Coiled coil</keyword>
<dbReference type="SUPFAM" id="SSF109905">
    <property type="entry name" value="Surp module (SWAP domain)"/>
    <property type="match status" value="2"/>
</dbReference>
<feature type="compositionally biased region" description="Basic residues" evidence="16">
    <location>
        <begin position="782"/>
        <end position="803"/>
    </location>
</feature>
<keyword evidence="11" id="KW-0539">Nucleus</keyword>
<evidence type="ECO:0000256" key="12">
    <source>
        <dbReference type="ARBA" id="ARBA00068355"/>
    </source>
</evidence>
<keyword evidence="10" id="KW-0508">mRNA splicing</keyword>
<proteinExistence type="predicted"/>
<evidence type="ECO:0000256" key="7">
    <source>
        <dbReference type="ARBA" id="ARBA00022990"/>
    </source>
</evidence>
<protein>
    <recommendedName>
        <fullName evidence="12">Splicing factor, suppressor of white-apricot homolog</fullName>
    </recommendedName>
    <alternativeName>
        <fullName evidence="14">Splicing factor, arginine/serine-rich 8</fullName>
    </alternativeName>
    <alternativeName>
        <fullName evidence="13">Suppressor of white apricot protein homolog</fullName>
    </alternativeName>
</protein>
<evidence type="ECO:0000256" key="5">
    <source>
        <dbReference type="ARBA" id="ARBA00022737"/>
    </source>
</evidence>
<dbReference type="InterPro" id="IPR035967">
    <property type="entry name" value="SWAP/Surp_sf"/>
</dbReference>
<dbReference type="PANTHER" id="PTHR13161:SF15">
    <property type="entry name" value="SPLICING FACTOR, SUPPRESSOR OF WHITE-APRICOT HOMOLOG"/>
    <property type="match status" value="1"/>
</dbReference>
<dbReference type="SMART" id="SM00648">
    <property type="entry name" value="SWAP"/>
    <property type="match status" value="2"/>
</dbReference>
<feature type="region of interest" description="Disordered" evidence="16">
    <location>
        <begin position="654"/>
        <end position="841"/>
    </location>
</feature>
<feature type="compositionally biased region" description="Basic and acidic residues" evidence="16">
    <location>
        <begin position="19"/>
        <end position="28"/>
    </location>
</feature>
<keyword evidence="8" id="KW-0805">Transcription regulation</keyword>
<dbReference type="Gene3D" id="1.10.10.790">
    <property type="entry name" value="Surp module"/>
    <property type="match status" value="2"/>
</dbReference>
<feature type="region of interest" description="Disordered" evidence="16">
    <location>
        <begin position="220"/>
        <end position="245"/>
    </location>
</feature>
<keyword evidence="4" id="KW-0507">mRNA processing</keyword>
<feature type="compositionally biased region" description="Basic residues" evidence="16">
    <location>
        <begin position="713"/>
        <end position="737"/>
    </location>
</feature>
<feature type="compositionally biased region" description="Pro residues" evidence="16">
    <location>
        <begin position="655"/>
        <end position="671"/>
    </location>
</feature>
<evidence type="ECO:0000256" key="4">
    <source>
        <dbReference type="ARBA" id="ARBA00022664"/>
    </source>
</evidence>
<keyword evidence="3" id="KW-0597">Phosphoprotein</keyword>
<name>A0A8C4RC34_EPTBU</name>
<accession>A0A8C4RC34</accession>
<feature type="compositionally biased region" description="Acidic residues" evidence="16">
    <location>
        <begin position="132"/>
        <end position="144"/>
    </location>
</feature>
<evidence type="ECO:0000256" key="1">
    <source>
        <dbReference type="ARBA" id="ARBA00004123"/>
    </source>
</evidence>
<evidence type="ECO:0000256" key="16">
    <source>
        <dbReference type="SAM" id="MobiDB-lite"/>
    </source>
</evidence>
<feature type="compositionally biased region" description="Polar residues" evidence="16">
    <location>
        <begin position="502"/>
        <end position="513"/>
    </location>
</feature>
<evidence type="ECO:0000256" key="11">
    <source>
        <dbReference type="ARBA" id="ARBA00023242"/>
    </source>
</evidence>
<evidence type="ECO:0000256" key="8">
    <source>
        <dbReference type="ARBA" id="ARBA00023015"/>
    </source>
</evidence>
<dbReference type="GO" id="GO:0005634">
    <property type="term" value="C:nucleus"/>
    <property type="evidence" value="ECO:0007669"/>
    <property type="project" value="UniProtKB-SubCell"/>
</dbReference>
<dbReference type="FunFam" id="1.10.10.790:FF:000003">
    <property type="entry name" value="Splicing factor, suppressor of white-apricot homolog"/>
    <property type="match status" value="1"/>
</dbReference>
<evidence type="ECO:0000313" key="19">
    <source>
        <dbReference type="Proteomes" id="UP000694388"/>
    </source>
</evidence>
<comment type="subcellular location">
    <subcellularLocation>
        <location evidence="1">Nucleus</location>
    </subcellularLocation>
</comment>
<feature type="region of interest" description="Disordered" evidence="16">
    <location>
        <begin position="416"/>
        <end position="460"/>
    </location>
</feature>
<evidence type="ECO:0000256" key="10">
    <source>
        <dbReference type="ARBA" id="ARBA00023187"/>
    </source>
</evidence>
<dbReference type="PROSITE" id="PS50128">
    <property type="entry name" value="SURP"/>
    <property type="match status" value="2"/>
</dbReference>
<dbReference type="InterPro" id="IPR000061">
    <property type="entry name" value="Surp"/>
</dbReference>
<feature type="domain" description="SURP motif" evidence="17">
    <location>
        <begin position="63"/>
        <end position="105"/>
    </location>
</feature>
<evidence type="ECO:0000313" key="18">
    <source>
        <dbReference type="Ensembl" id="ENSEBUP00000027323.1"/>
    </source>
</evidence>
<keyword evidence="9" id="KW-0804">Transcription</keyword>
<dbReference type="Proteomes" id="UP000694388">
    <property type="component" value="Unplaced"/>
</dbReference>
<feature type="region of interest" description="Disordered" evidence="16">
    <location>
        <begin position="124"/>
        <end position="145"/>
    </location>
</feature>
<sequence>MGYVYSSDYYDPTQPTEDAALKKEKASDEDKEDVAMEQPFIAPAQLQVTSDIELPATYKTHAIIERTAGFVSKQGVQFEIMLKAKQSGNTQFDFLNFEHYLNPYYKHILKLMKEGTYVLVLDPSKPAAPTQTDEDDTSSDDEGGDYLHPSLFASKAVPDRRFEEIVKPLKMVDPTHPILALTLKACRSAQLKAQAEKSNVATPPATCSETTIPQPVSTVVEAASSDPDLPSVSEPPATLQENLQDSGAEASTSVCSSEMLAAYYGYYVLPDGSYVPVTTATASYDGYHLLSPPPPPPEVCDQHLESMGVTAEPTETSTSAFTVQALPGPSDDTSISQLPPTPNLIPPPPDVQPVIDKLAQYVAKNGREFELSVMAKNDTRFEFLKESHHYNAYYEFKKKWFIEKEGGDAWTQKLIETTEPDVDSKPTTNGSEEETVPDDYEKEEEEKECEEEAQDKESMKVTPAPITFTIRCKEPELMLLEKTTAFLGGDSSEEEEAEETRAGNSTGNTQGATLPVNTGALKLGVLATGTFTTISTFASTSLSAAAPTSTAVSALVTTPAVACEEKKPQLSQDELEARLAKQRLEARLAAAAREKLAQAAKEVRERQALQSRESRERHLQAERKKKAELFLQKLKTPAQCNAEAHLLLEQLVQPDPIPPSRLPVDVPPRNSPVPRVADPPGEPTEKVVKIPEAVLVTTLSSHRRRKHEGESRGKRKKKKSKKESSHSRTHSHPKTKHSLPSAYRSARQSRSPSPSGEIINEDTLPSAYRVAANPEPAPRSQERHRKHLLRSRSHSQAKHHRSRSPCMLTSPPFKHMGRTSSGLNGASEAIGRSPARSFSREWEGSNSPVLSSLQNKITQVRGTWSIIDSADVYFMKNATCVSVFHLCMCAIGHNGKGEGNAGVKPRLPKLELTNSVDVFADLSGTRVSLPFAVVETLGLAPRAESQHVVKPTAVGVQKFHSSSYSPSFTSFSSVAVQLTQPLTGVPLRWRYVSVLHKDVGRHVLWGFYCISQKTCTLEMLRR</sequence>
<feature type="compositionally biased region" description="Low complexity" evidence="16">
    <location>
        <begin position="740"/>
        <end position="755"/>
    </location>
</feature>
<evidence type="ECO:0000256" key="3">
    <source>
        <dbReference type="ARBA" id="ARBA00022553"/>
    </source>
</evidence>
<evidence type="ECO:0000256" key="9">
    <source>
        <dbReference type="ARBA" id="ARBA00023163"/>
    </source>
</evidence>
<reference evidence="18" key="2">
    <citation type="submission" date="2025-09" db="UniProtKB">
        <authorList>
            <consortium name="Ensembl"/>
        </authorList>
    </citation>
    <scope>IDENTIFICATION</scope>
</reference>
<dbReference type="InterPro" id="IPR040397">
    <property type="entry name" value="SWAP"/>
</dbReference>
<evidence type="ECO:0000256" key="13">
    <source>
        <dbReference type="ARBA" id="ARBA00078360"/>
    </source>
</evidence>
<dbReference type="AlphaFoldDB" id="A0A8C4RC34"/>
<feature type="domain" description="SURP motif" evidence="17">
    <location>
        <begin position="354"/>
        <end position="394"/>
    </location>
</feature>
<dbReference type="GO" id="GO:0000395">
    <property type="term" value="P:mRNA 5'-splice site recognition"/>
    <property type="evidence" value="ECO:0007669"/>
    <property type="project" value="TreeGrafter"/>
</dbReference>
<keyword evidence="2" id="KW-0678">Repressor</keyword>
<feature type="region of interest" description="Disordered" evidence="16">
    <location>
        <begin position="1"/>
        <end position="29"/>
    </location>
</feature>
<evidence type="ECO:0000256" key="2">
    <source>
        <dbReference type="ARBA" id="ARBA00022491"/>
    </source>
</evidence>
<evidence type="ECO:0000256" key="6">
    <source>
        <dbReference type="ARBA" id="ARBA00022884"/>
    </source>
</evidence>
<reference evidence="18" key="1">
    <citation type="submission" date="2025-08" db="UniProtKB">
        <authorList>
            <consortium name="Ensembl"/>
        </authorList>
    </citation>
    <scope>IDENTIFICATION</scope>
</reference>